<dbReference type="InterPro" id="IPR056884">
    <property type="entry name" value="NPHP3-like_N"/>
</dbReference>
<dbReference type="Pfam" id="PF24883">
    <property type="entry name" value="NPHP3_N"/>
    <property type="match status" value="1"/>
</dbReference>
<dbReference type="PANTHER" id="PTHR10039:SF17">
    <property type="entry name" value="FUNGAL STAND N-TERMINAL GOODBYE DOMAIN-CONTAINING PROTEIN-RELATED"/>
    <property type="match status" value="1"/>
</dbReference>
<organism evidence="5 6">
    <name type="scientific">Neonectria punicea</name>
    <dbReference type="NCBI Taxonomy" id="979145"/>
    <lineage>
        <taxon>Eukaryota</taxon>
        <taxon>Fungi</taxon>
        <taxon>Dikarya</taxon>
        <taxon>Ascomycota</taxon>
        <taxon>Pezizomycotina</taxon>
        <taxon>Sordariomycetes</taxon>
        <taxon>Hypocreomycetidae</taxon>
        <taxon>Hypocreales</taxon>
        <taxon>Nectriaceae</taxon>
        <taxon>Neonectria</taxon>
    </lineage>
</organism>
<evidence type="ECO:0008006" key="7">
    <source>
        <dbReference type="Google" id="ProtNLM"/>
    </source>
</evidence>
<evidence type="ECO:0000313" key="6">
    <source>
        <dbReference type="Proteomes" id="UP001498476"/>
    </source>
</evidence>
<feature type="compositionally biased region" description="Acidic residues" evidence="2">
    <location>
        <begin position="1328"/>
        <end position="1337"/>
    </location>
</feature>
<evidence type="ECO:0000313" key="5">
    <source>
        <dbReference type="EMBL" id="KAK7398007.1"/>
    </source>
</evidence>
<dbReference type="PANTHER" id="PTHR10039">
    <property type="entry name" value="AMELOGENIN"/>
    <property type="match status" value="1"/>
</dbReference>
<feature type="compositionally biased region" description="Low complexity" evidence="2">
    <location>
        <begin position="1340"/>
        <end position="1349"/>
    </location>
</feature>
<gene>
    <name evidence="5" type="ORF">QQX98_012615</name>
</gene>
<feature type="compositionally biased region" description="Basic and acidic residues" evidence="2">
    <location>
        <begin position="267"/>
        <end position="280"/>
    </location>
</feature>
<comment type="caution">
    <text evidence="5">The sequence shown here is derived from an EMBL/GenBank/DDBJ whole genome shotgun (WGS) entry which is preliminary data.</text>
</comment>
<dbReference type="Gene3D" id="1.25.40.10">
    <property type="entry name" value="Tetratricopeptide repeat domain"/>
    <property type="match status" value="1"/>
</dbReference>
<evidence type="ECO:0000256" key="1">
    <source>
        <dbReference type="ARBA" id="ARBA00022737"/>
    </source>
</evidence>
<feature type="region of interest" description="Disordered" evidence="2">
    <location>
        <begin position="267"/>
        <end position="295"/>
    </location>
</feature>
<dbReference type="EMBL" id="JAZAVJ010000392">
    <property type="protein sequence ID" value="KAK7398007.1"/>
    <property type="molecule type" value="Genomic_DNA"/>
</dbReference>
<dbReference type="InterPro" id="IPR027417">
    <property type="entry name" value="P-loop_NTPase"/>
</dbReference>
<feature type="domain" description="Nephrocystin 3-like N-terminal" evidence="4">
    <location>
        <begin position="320"/>
        <end position="490"/>
    </location>
</feature>
<feature type="compositionally biased region" description="Acidic residues" evidence="2">
    <location>
        <begin position="1364"/>
        <end position="1377"/>
    </location>
</feature>
<reference evidence="5 6" key="1">
    <citation type="journal article" date="2025" name="Microbiol. Resour. Announc.">
        <title>Draft genome sequences for Neonectria magnoliae and Neonectria punicea, canker pathogens of Liriodendron tulipifera and Acer saccharum in West Virginia.</title>
        <authorList>
            <person name="Petronek H.M."/>
            <person name="Kasson M.T."/>
            <person name="Metheny A.M."/>
            <person name="Stauder C.M."/>
            <person name="Lovett B."/>
            <person name="Lynch S.C."/>
            <person name="Garnas J.R."/>
            <person name="Kasson L.R."/>
            <person name="Stajich J.E."/>
        </authorList>
    </citation>
    <scope>NUCLEOTIDE SEQUENCE [LARGE SCALE GENOMIC DNA]</scope>
    <source>
        <strain evidence="5 6">NRRL 64653</strain>
    </source>
</reference>
<name>A0ABR1GIA5_9HYPO</name>
<dbReference type="Gene3D" id="3.40.50.300">
    <property type="entry name" value="P-loop containing nucleotide triphosphate hydrolases"/>
    <property type="match status" value="1"/>
</dbReference>
<keyword evidence="6" id="KW-1185">Reference proteome</keyword>
<evidence type="ECO:0000259" key="3">
    <source>
        <dbReference type="Pfam" id="PF17109"/>
    </source>
</evidence>
<evidence type="ECO:0000259" key="4">
    <source>
        <dbReference type="Pfam" id="PF24883"/>
    </source>
</evidence>
<dbReference type="SUPFAM" id="SSF52540">
    <property type="entry name" value="P-loop containing nucleoside triphosphate hydrolases"/>
    <property type="match status" value="1"/>
</dbReference>
<dbReference type="Proteomes" id="UP001498476">
    <property type="component" value="Unassembled WGS sequence"/>
</dbReference>
<dbReference type="InterPro" id="IPR031350">
    <property type="entry name" value="Goodbye_dom"/>
</dbReference>
<feature type="domain" description="Fungal STAND N-terminal Goodbye" evidence="3">
    <location>
        <begin position="24"/>
        <end position="137"/>
    </location>
</feature>
<keyword evidence="1" id="KW-0677">Repeat</keyword>
<dbReference type="InterPro" id="IPR011990">
    <property type="entry name" value="TPR-like_helical_dom_sf"/>
</dbReference>
<feature type="region of interest" description="Disordered" evidence="2">
    <location>
        <begin position="1313"/>
        <end position="1384"/>
    </location>
</feature>
<sequence>MATNVPSDLAKELESDNRDVADLWKDALKQYKGIVGFDLEQRFGNVEAMIAKGTDEMNNFHKFRHNEKKVDKLRTLFATNLDYLEKGAQQLISAAVPAFPPAAAIGTAITYMLSAISADYDVVVVFFEDMNSFLQRIVILETRLPKYKAYENCLMDVFTSFLTMCGFAHKYIELGRFKKWITNLLQGEDSELGGARKAMDVKLARLQNATEFAILGNTEELRRMTLELQNNQRSHIAMLEEQMEVMGSIRDTTETIRSDMAKLLKAFDDEKKDRSKDQRAKVSAADQSKPPSAKRIRNLLPEVEGEDHEYHILRETIVSDTCTWVFAEPQWDEWFNQDIETQRLLAITGEPGSGKSHVGATVYERLLKEARQDTSTRTCAAHFYFREQSNSLSSLISAVITIVNQVVEQSSPICELINTEYLKDDVAIDVWEWQDILRKLLVPAFRHNSKNRLFLMLDGIDELESLVSFTEFLEIIKQENLRVSIVLTTRPNILSQISDVMSTLQIEVNKEKQVQDLKALVWNRLNTLDALRKFGRYVKQRIADKVEVESPNMLYAEHLLVGFNALGREGAVLHRLEKPLPSDLHALYESLLEECHRRTGTSRQQLITRLLHWVAFSSRPLLLKEVASLLRYWAGDAKFDLEEIPEAFAKFVRVGDPGADAEERAKISSQGGWGTAVHDLDKSQDTMNPEVVYNDGGLPVKFLERSMRSFFQEDSKGQGNLRWRASEANRQMFLDCAKLARPAPQDEIRVDDGVRRYTTQNVVYHWRLINLEEHSAEEQAEVMEAFGTLLSNKQDYAIMVEWEGVDYKDNFSENTFEKVSQWAKLLDTEARQHLSAPVVEWWTGLAENPRKCLFQLARGHGQKVYRAADLKAAITSFRAVRTALELCQMDSMLAKQARKNFKSAFGEYDEKEPLDDAQAVLGLEGVLGDVKMDATAYRAVALLLLNYRHKKPAESTCKQAIKQSELPLEKVKSLELMARIQLKRGQAGKAYKSITSCVENIDHETVPSTVRRSVILIKARTEVELEKYDEAAESYSKSRTSDPTNLTAGNVLEEEIDLFSDEEDTKPYMDTLKKWSSLERLTWMAWKYEDLSGDRHALLRDVAVQTGETDFIIKMYEEGIRYLDNVNAAAPLRCDLASLYLEVLGDLEQTRKVLDEVLDSGSTGWPYAVTDEYPDSTLQRAIDMQTDVLFRLFSQSSDPVVKTELLEAVKGLLTRPLALDVPPESDTYLCQRRIVMSRMYLKMGPAAEFQSTLQGVIETCLNGLSDSVGWNDAYHLVFLATALTILSEAIQNSEKLARMARILVSAQFSQLDPALKGDDSSSSGSESGSEDGEEEDWANSGSSSCGSGVSDDEHYSGSDSGSSSEDDEEPPTDEGDLDSPRNVERSCDGHCDPLTTFSWWGGRVAYQCVVCNEGYLCEPCYESRQADNKGELPLKGRQYCGRDHKYIKAPIEGWKGVKDGKIMLEGEEPVEFKEILKHIRDELCKEAWGVFWRG</sequence>
<protein>
    <recommendedName>
        <fullName evidence="7">Fungal STAND N-terminal Goodbye domain-containing protein</fullName>
    </recommendedName>
</protein>
<dbReference type="SUPFAM" id="SSF48452">
    <property type="entry name" value="TPR-like"/>
    <property type="match status" value="1"/>
</dbReference>
<evidence type="ECO:0000256" key="2">
    <source>
        <dbReference type="SAM" id="MobiDB-lite"/>
    </source>
</evidence>
<accession>A0ABR1GIA5</accession>
<dbReference type="Pfam" id="PF17109">
    <property type="entry name" value="Goodbye"/>
    <property type="match status" value="1"/>
</dbReference>
<proteinExistence type="predicted"/>